<dbReference type="InterPro" id="IPR036291">
    <property type="entry name" value="NAD(P)-bd_dom_sf"/>
</dbReference>
<dbReference type="SUPFAM" id="SSF50129">
    <property type="entry name" value="GroES-like"/>
    <property type="match status" value="1"/>
</dbReference>
<dbReference type="InterPro" id="IPR050129">
    <property type="entry name" value="Zn_alcohol_dh"/>
</dbReference>
<dbReference type="EMBL" id="AP019400">
    <property type="protein sequence ID" value="BBI33788.1"/>
    <property type="molecule type" value="Genomic_DNA"/>
</dbReference>
<dbReference type="AlphaFoldDB" id="A0A3T1D6S6"/>
<comment type="similarity">
    <text evidence="4">Belongs to the zinc-containing alcohol dehydrogenase family.</text>
</comment>
<feature type="domain" description="Alcohol dehydrogenase-like C-terminal" evidence="5">
    <location>
        <begin position="164"/>
        <end position="299"/>
    </location>
</feature>
<dbReference type="InterPro" id="IPR002328">
    <property type="entry name" value="ADH_Zn_CS"/>
</dbReference>
<dbReference type="Gene3D" id="3.40.50.720">
    <property type="entry name" value="NAD(P)-binding Rossmann-like Domain"/>
    <property type="match status" value="1"/>
</dbReference>
<organism evidence="7 8">
    <name type="scientific">Cohnella abietis</name>
    <dbReference type="NCBI Taxonomy" id="2507935"/>
    <lineage>
        <taxon>Bacteria</taxon>
        <taxon>Bacillati</taxon>
        <taxon>Bacillota</taxon>
        <taxon>Bacilli</taxon>
        <taxon>Bacillales</taxon>
        <taxon>Paenibacillaceae</taxon>
        <taxon>Cohnella</taxon>
    </lineage>
</organism>
<dbReference type="PANTHER" id="PTHR43401">
    <property type="entry name" value="L-THREONINE 3-DEHYDROGENASE"/>
    <property type="match status" value="1"/>
</dbReference>
<dbReference type="GO" id="GO:0016491">
    <property type="term" value="F:oxidoreductase activity"/>
    <property type="evidence" value="ECO:0007669"/>
    <property type="project" value="UniProtKB-KW"/>
</dbReference>
<dbReference type="OrthoDB" id="9777057at2"/>
<evidence type="ECO:0000259" key="5">
    <source>
        <dbReference type="Pfam" id="PF00107"/>
    </source>
</evidence>
<evidence type="ECO:0000256" key="2">
    <source>
        <dbReference type="ARBA" id="ARBA00022833"/>
    </source>
</evidence>
<evidence type="ECO:0000256" key="1">
    <source>
        <dbReference type="ARBA" id="ARBA00022723"/>
    </source>
</evidence>
<evidence type="ECO:0000259" key="6">
    <source>
        <dbReference type="Pfam" id="PF08240"/>
    </source>
</evidence>
<evidence type="ECO:0000256" key="3">
    <source>
        <dbReference type="ARBA" id="ARBA00023002"/>
    </source>
</evidence>
<dbReference type="GO" id="GO:0008270">
    <property type="term" value="F:zinc ion binding"/>
    <property type="evidence" value="ECO:0007669"/>
    <property type="project" value="InterPro"/>
</dbReference>
<comment type="cofactor">
    <cofactor evidence="4">
        <name>Zn(2+)</name>
        <dbReference type="ChEBI" id="CHEBI:29105"/>
    </cofactor>
</comment>
<evidence type="ECO:0000313" key="8">
    <source>
        <dbReference type="Proteomes" id="UP000289856"/>
    </source>
</evidence>
<keyword evidence="8" id="KW-1185">Reference proteome</keyword>
<dbReference type="Pfam" id="PF08240">
    <property type="entry name" value="ADH_N"/>
    <property type="match status" value="1"/>
</dbReference>
<dbReference type="InterPro" id="IPR013154">
    <property type="entry name" value="ADH-like_N"/>
</dbReference>
<dbReference type="InterPro" id="IPR011032">
    <property type="entry name" value="GroES-like_sf"/>
</dbReference>
<evidence type="ECO:0000256" key="4">
    <source>
        <dbReference type="RuleBase" id="RU361277"/>
    </source>
</evidence>
<dbReference type="PANTHER" id="PTHR43401:SF2">
    <property type="entry name" value="L-THREONINE 3-DEHYDROGENASE"/>
    <property type="match status" value="1"/>
</dbReference>
<dbReference type="SUPFAM" id="SSF51735">
    <property type="entry name" value="NAD(P)-binding Rossmann-fold domains"/>
    <property type="match status" value="1"/>
</dbReference>
<dbReference type="InterPro" id="IPR013149">
    <property type="entry name" value="ADH-like_C"/>
</dbReference>
<keyword evidence="3" id="KW-0560">Oxidoreductase</keyword>
<dbReference type="KEGG" id="cohn:KCTCHS21_31870"/>
<accession>A0A3T1D6S6</accession>
<name>A0A3T1D6S6_9BACL</name>
<proteinExistence type="inferred from homology"/>
<keyword evidence="2 4" id="KW-0862">Zinc</keyword>
<feature type="domain" description="Alcohol dehydrogenase-like N-terminal" evidence="6">
    <location>
        <begin position="24"/>
        <end position="115"/>
    </location>
</feature>
<evidence type="ECO:0000313" key="7">
    <source>
        <dbReference type="EMBL" id="BBI33788.1"/>
    </source>
</evidence>
<reference evidence="7 8" key="1">
    <citation type="submission" date="2019-01" db="EMBL/GenBank/DDBJ databases">
        <title>Complete genome sequence of Cohnella hallensis HS21 isolated from Korean fir (Abies koreana) rhizospheric soil.</title>
        <authorList>
            <person name="Jiang L."/>
            <person name="Kang S.W."/>
            <person name="Kim S."/>
            <person name="Jung J."/>
            <person name="Kim C.Y."/>
            <person name="Kim D.H."/>
            <person name="Kim S.W."/>
            <person name="Lee J."/>
        </authorList>
    </citation>
    <scope>NUCLEOTIDE SEQUENCE [LARGE SCALE GENOMIC DNA]</scope>
    <source>
        <strain evidence="7 8">HS21</strain>
    </source>
</reference>
<dbReference type="Gene3D" id="3.90.180.10">
    <property type="entry name" value="Medium-chain alcohol dehydrogenases, catalytic domain"/>
    <property type="match status" value="1"/>
</dbReference>
<dbReference type="PROSITE" id="PS00059">
    <property type="entry name" value="ADH_ZINC"/>
    <property type="match status" value="1"/>
</dbReference>
<keyword evidence="1 4" id="KW-0479">Metal-binding</keyword>
<dbReference type="Proteomes" id="UP000289856">
    <property type="component" value="Chromosome"/>
</dbReference>
<dbReference type="Pfam" id="PF00107">
    <property type="entry name" value="ADH_zinc_N"/>
    <property type="match status" value="1"/>
</dbReference>
<protein>
    <submittedName>
        <fullName evidence="7">Threonine dehydrogenase</fullName>
    </submittedName>
</protein>
<dbReference type="RefSeq" id="WP_130610058.1">
    <property type="nucleotide sequence ID" value="NZ_AP019400.1"/>
</dbReference>
<sequence>MKSTIYYGKEDIRVEERPLPVVGRADVLVKNLRAGICGTDIGIYNFGGELFNVASGDEIGHEMVGEVVEIGPDVSPEITLWMRVFVNPCTAKRSGLAKANAASGFSEYVLVEDAKLNYNIYEIAPSIPAEAAVLVEPLSVGTHGAFHLQPQVGEKVVVLGGGTIGMSAAASLIAEGIKQVCIVDIDDWRLEKAASLGALTLNSKNEDLAQGLINRFGSQTNLLGMQVPDVDLYVDAAGAPALLKGVIAMAKPKSRLSIIATYKQEVAIHPAMIMMNEFRMEGSCGYTHENITQVISHLTEQKTNIDEIVTHVFKLDQIDEAFKVATQAKEAIKVIIDLT</sequence>
<gene>
    <name evidence="7" type="primary">gutB</name>
    <name evidence="7" type="ORF">KCTCHS21_31870</name>
</gene>